<accession>A0A9K3L2B9</accession>
<dbReference type="OrthoDB" id="39562at2759"/>
<protein>
    <submittedName>
        <fullName evidence="2">Uncharacterized protein</fullName>
    </submittedName>
</protein>
<evidence type="ECO:0000313" key="2">
    <source>
        <dbReference type="EMBL" id="KAG7353526.1"/>
    </source>
</evidence>
<sequence length="591" mass="64438">MEQHLAALKNSFAACSFAPADSGTISVAKTEQKDDSKSTTASTFATTSFFIDSSGRSTFTAPLELKFSSKKDMDDFLAAKCLDPPPMNLVTDASGETERSNDKTGFESKGPDDIPPSILSFEVKSSPKDDIKEVTVEGVTILSCMTNVENLAISFQLKVTVRAVLHDDSLSSPISPVAFSSSPRGVGGVGGAENFHFKNDNDIPGGINTAADAEPLEVVTTLQIIPVLTMEQSHPSKEEEGDALELLALKMATIPDFMIKSVTERSQDVRLDPLVLTLTLTHAFTIFVKSVPGPDRHMGHTMVSLTIQHSNSHSERVTITNIALHPGHSREDFGSTGRDNEQTVVNMTKSVQWGFLPRTELTLPLVIEPLEAYSTILFVNAAEEMLSRSFVSPISVMGLVGRDCTTSSDPEPCRVVVAGDAHWTTELVAVEPADAFRIHMSVERRITRRGDPMIVKLRIFNLNMDTRSLMLLMAKDDANNNTSIPLDMTLKEESVNAAVVSEADGYTFGVWGICGDDDGTVRLNRDYELLAIDAALVLGTVEGQHAVDAELRFVPLQLGRLKVPNWKLYDKTSGRWYKCSHNLSMVAVEDL</sequence>
<evidence type="ECO:0000256" key="1">
    <source>
        <dbReference type="SAM" id="MobiDB-lite"/>
    </source>
</evidence>
<organism evidence="2 3">
    <name type="scientific">Nitzschia inconspicua</name>
    <dbReference type="NCBI Taxonomy" id="303405"/>
    <lineage>
        <taxon>Eukaryota</taxon>
        <taxon>Sar</taxon>
        <taxon>Stramenopiles</taxon>
        <taxon>Ochrophyta</taxon>
        <taxon>Bacillariophyta</taxon>
        <taxon>Bacillariophyceae</taxon>
        <taxon>Bacillariophycidae</taxon>
        <taxon>Bacillariales</taxon>
        <taxon>Bacillariaceae</taxon>
        <taxon>Nitzschia</taxon>
    </lineage>
</organism>
<comment type="caution">
    <text evidence="2">The sequence shown here is derived from an EMBL/GenBank/DDBJ whole genome shotgun (WGS) entry which is preliminary data.</text>
</comment>
<name>A0A9K3L2B9_9STRA</name>
<reference evidence="2" key="1">
    <citation type="journal article" date="2021" name="Sci. Rep.">
        <title>Diploid genomic architecture of Nitzschia inconspicua, an elite biomass production diatom.</title>
        <authorList>
            <person name="Oliver A."/>
            <person name="Podell S."/>
            <person name="Pinowska A."/>
            <person name="Traller J.C."/>
            <person name="Smith S.R."/>
            <person name="McClure R."/>
            <person name="Beliaev A."/>
            <person name="Bohutskyi P."/>
            <person name="Hill E.A."/>
            <person name="Rabines A."/>
            <person name="Zheng H."/>
            <person name="Allen L.Z."/>
            <person name="Kuo A."/>
            <person name="Grigoriev I.V."/>
            <person name="Allen A.E."/>
            <person name="Hazlebeck D."/>
            <person name="Allen E.E."/>
        </authorList>
    </citation>
    <scope>NUCLEOTIDE SEQUENCE</scope>
    <source>
        <strain evidence="2">Hildebrandi</strain>
    </source>
</reference>
<keyword evidence="3" id="KW-1185">Reference proteome</keyword>
<reference evidence="2" key="2">
    <citation type="submission" date="2021-04" db="EMBL/GenBank/DDBJ databases">
        <authorList>
            <person name="Podell S."/>
        </authorList>
    </citation>
    <scope>NUCLEOTIDE SEQUENCE</scope>
    <source>
        <strain evidence="2">Hildebrandi</strain>
    </source>
</reference>
<dbReference type="AlphaFoldDB" id="A0A9K3L2B9"/>
<evidence type="ECO:0000313" key="3">
    <source>
        <dbReference type="Proteomes" id="UP000693970"/>
    </source>
</evidence>
<feature type="region of interest" description="Disordered" evidence="1">
    <location>
        <begin position="87"/>
        <end position="112"/>
    </location>
</feature>
<proteinExistence type="predicted"/>
<gene>
    <name evidence="2" type="ORF">IV203_002881</name>
</gene>
<dbReference type="Proteomes" id="UP000693970">
    <property type="component" value="Unassembled WGS sequence"/>
</dbReference>
<dbReference type="EMBL" id="JAGRRH010000016">
    <property type="protein sequence ID" value="KAG7353526.1"/>
    <property type="molecule type" value="Genomic_DNA"/>
</dbReference>
<feature type="compositionally biased region" description="Basic and acidic residues" evidence="1">
    <location>
        <begin position="96"/>
        <end position="112"/>
    </location>
</feature>